<proteinExistence type="predicted"/>
<sequence>MLPGSVFMRALSDGDVESAAQGGSFVVVDAFLNLLFGHLAIGDPVVVIGGDGQLLGAVIDGKEHPASGSKTGYGEQAIDGVCQGKAGRF</sequence>
<gene>
    <name evidence="1" type="ORF">WT83_32045</name>
</gene>
<dbReference type="Proteomes" id="UP000068016">
    <property type="component" value="Unassembled WGS sequence"/>
</dbReference>
<organism evidence="1 2">
    <name type="scientific">Burkholderia territorii</name>
    <dbReference type="NCBI Taxonomy" id="1503055"/>
    <lineage>
        <taxon>Bacteria</taxon>
        <taxon>Pseudomonadati</taxon>
        <taxon>Pseudomonadota</taxon>
        <taxon>Betaproteobacteria</taxon>
        <taxon>Burkholderiales</taxon>
        <taxon>Burkholderiaceae</taxon>
        <taxon>Burkholderia</taxon>
        <taxon>Burkholderia cepacia complex</taxon>
    </lineage>
</organism>
<reference evidence="1 2" key="1">
    <citation type="submission" date="2015-11" db="EMBL/GenBank/DDBJ databases">
        <title>Expanding the genomic diversity of Burkholderia species for the development of highly accurate diagnostics.</title>
        <authorList>
            <person name="Sahl J."/>
            <person name="Keim P."/>
            <person name="Wagner D."/>
        </authorList>
    </citation>
    <scope>NUCLEOTIDE SEQUENCE [LARGE SCALE GENOMIC DNA]</scope>
    <source>
        <strain evidence="1 2">MSMB793WGS</strain>
    </source>
</reference>
<accession>A0A108E337</accession>
<evidence type="ECO:0000313" key="2">
    <source>
        <dbReference type="Proteomes" id="UP000068016"/>
    </source>
</evidence>
<comment type="caution">
    <text evidence="1">The sequence shown here is derived from an EMBL/GenBank/DDBJ whole genome shotgun (WGS) entry which is preliminary data.</text>
</comment>
<dbReference type="AlphaFoldDB" id="A0A108E337"/>
<name>A0A108E337_9BURK</name>
<dbReference type="EMBL" id="LPLZ01000097">
    <property type="protein sequence ID" value="KWN03837.1"/>
    <property type="molecule type" value="Genomic_DNA"/>
</dbReference>
<evidence type="ECO:0000313" key="1">
    <source>
        <dbReference type="EMBL" id="KWN03837.1"/>
    </source>
</evidence>
<protein>
    <submittedName>
        <fullName evidence="1">Uncharacterized protein</fullName>
    </submittedName>
</protein>